<dbReference type="EMBL" id="JANBUL010000149">
    <property type="protein sequence ID" value="KAJ2780118.1"/>
    <property type="molecule type" value="Genomic_DNA"/>
</dbReference>
<dbReference type="PANTHER" id="PTHR12459">
    <property type="entry name" value="TRANSMEMBRANE PROTEIN 135-RELATED"/>
    <property type="match status" value="1"/>
</dbReference>
<evidence type="ECO:0000313" key="2">
    <source>
        <dbReference type="EMBL" id="KAJ2780118.1"/>
    </source>
</evidence>
<name>A0A9W8H848_9FUNG</name>
<evidence type="ECO:0000256" key="1">
    <source>
        <dbReference type="SAM" id="MobiDB-lite"/>
    </source>
</evidence>
<evidence type="ECO:0008006" key="4">
    <source>
        <dbReference type="Google" id="ProtNLM"/>
    </source>
</evidence>
<feature type="region of interest" description="Disordered" evidence="1">
    <location>
        <begin position="236"/>
        <end position="258"/>
    </location>
</feature>
<gene>
    <name evidence="2" type="ORF">H4R18_003622</name>
</gene>
<sequence>MESTAASHLLNSVVEVVARITSHALTDKEKESVVEGFRSFNKRLERIGSRNSLRQLAIESQKWRRRRQTPRCQHEDTSCVQNSIRGFIKAFLVGFGVKAGLSAASQLLSLRAFTRPRLLLSGFSRDTLGFAAFLSTLIGSYKAFLCAARHIRGSRSSEYTNALVAGMLAGLVSAKLDRNRSRRTAIALYLCTRAMQYGCIWLFERYVAQQQTEDDMIRRRLMQRAHSINTIIPVGPRRGRVTEAPPSPDCSAKTMPRPTRGIGALGGPGVEAAGGDSGGSSGGFAQWAIEFTRKYASSALMVVSNVGLIYPLVFHTESLSRGFANLLMVGSGYDSLNPRRELNGFKAIGCHVVGERAGRGIPAGMPTKAFFSQIPFAHKVADALDSTIHHDHVACGVLHPHTTSCTLGVAGTFLRGLPYAMRLHIPFNIAMLLLFQSQRLLKNPVGTLRSLVKSTVQSSVYFTLMIVGITNSTCLFRKAIGRDAVGNYILSGIVGGLAILVERPGRRGELSMYCFLRALEAAWDIGVKTGLWWNVRHGEVALFAASMGVLMSIFQNDPTTLSLTYHSTLTRIFGEN</sequence>
<accession>A0A9W8H848</accession>
<reference evidence="2" key="1">
    <citation type="submission" date="2022-07" db="EMBL/GenBank/DDBJ databases">
        <title>Phylogenomic reconstructions and comparative analyses of Kickxellomycotina fungi.</title>
        <authorList>
            <person name="Reynolds N.K."/>
            <person name="Stajich J.E."/>
            <person name="Barry K."/>
            <person name="Grigoriev I.V."/>
            <person name="Crous P."/>
            <person name="Smith M.E."/>
        </authorList>
    </citation>
    <scope>NUCLEOTIDE SEQUENCE</scope>
    <source>
        <strain evidence="2">NBRC 105414</strain>
    </source>
</reference>
<evidence type="ECO:0000313" key="3">
    <source>
        <dbReference type="Proteomes" id="UP001140217"/>
    </source>
</evidence>
<organism evidence="2 3">
    <name type="scientific">Coemansia javaensis</name>
    <dbReference type="NCBI Taxonomy" id="2761396"/>
    <lineage>
        <taxon>Eukaryota</taxon>
        <taxon>Fungi</taxon>
        <taxon>Fungi incertae sedis</taxon>
        <taxon>Zoopagomycota</taxon>
        <taxon>Kickxellomycotina</taxon>
        <taxon>Kickxellomycetes</taxon>
        <taxon>Kickxellales</taxon>
        <taxon>Kickxellaceae</taxon>
        <taxon>Coemansia</taxon>
    </lineage>
</organism>
<keyword evidence="3" id="KW-1185">Reference proteome</keyword>
<dbReference type="InterPro" id="IPR026749">
    <property type="entry name" value="Tmem135"/>
</dbReference>
<proteinExistence type="predicted"/>
<dbReference type="OrthoDB" id="291792at2759"/>
<dbReference type="Proteomes" id="UP001140217">
    <property type="component" value="Unassembled WGS sequence"/>
</dbReference>
<comment type="caution">
    <text evidence="2">The sequence shown here is derived from an EMBL/GenBank/DDBJ whole genome shotgun (WGS) entry which is preliminary data.</text>
</comment>
<dbReference type="PANTHER" id="PTHR12459:SF15">
    <property type="entry name" value="TRANSMEMBRANE PROTEIN 135"/>
    <property type="match status" value="1"/>
</dbReference>
<dbReference type="AlphaFoldDB" id="A0A9W8H848"/>
<protein>
    <recommendedName>
        <fullName evidence="4">Transmembrane protein 135 N-terminal domain-containing protein</fullName>
    </recommendedName>
</protein>